<feature type="region of interest" description="Disordered" evidence="7">
    <location>
        <begin position="1"/>
        <end position="25"/>
    </location>
</feature>
<keyword evidence="4" id="KW-0445">Lipid transport</keyword>
<feature type="domain" description="Thiolase N-terminal" evidence="8">
    <location>
        <begin position="36"/>
        <end position="239"/>
    </location>
</feature>
<dbReference type="PANTHER" id="PTHR42870">
    <property type="entry name" value="ACETYL-COA C-ACETYLTRANSFERASE"/>
    <property type="match status" value="1"/>
</dbReference>
<keyword evidence="3" id="KW-0808">Transferase</keyword>
<evidence type="ECO:0000313" key="11">
    <source>
        <dbReference type="Proteomes" id="UP000622890"/>
    </source>
</evidence>
<dbReference type="EC" id="2.3.1.176" evidence="1"/>
<evidence type="ECO:0000256" key="5">
    <source>
        <dbReference type="ARBA" id="ARBA00023121"/>
    </source>
</evidence>
<dbReference type="GO" id="GO:0006869">
    <property type="term" value="P:lipid transport"/>
    <property type="evidence" value="ECO:0007669"/>
    <property type="project" value="UniProtKB-KW"/>
</dbReference>
<proteinExistence type="predicted"/>
<evidence type="ECO:0000256" key="2">
    <source>
        <dbReference type="ARBA" id="ARBA00022448"/>
    </source>
</evidence>
<dbReference type="InterPro" id="IPR055140">
    <property type="entry name" value="Thiolase_C_2"/>
</dbReference>
<dbReference type="SUPFAM" id="SSF53901">
    <property type="entry name" value="Thiolase-like"/>
    <property type="match status" value="2"/>
</dbReference>
<protein>
    <recommendedName>
        <fullName evidence="1">propanoyl-CoA C-acyltransferase</fullName>
        <ecNumber evidence="1">2.3.1.176</ecNumber>
    </recommendedName>
    <alternativeName>
        <fullName evidence="6">Propanoyl-CoA C-acyltransferase</fullName>
    </alternativeName>
</protein>
<dbReference type="InterPro" id="IPR016039">
    <property type="entry name" value="Thiolase-like"/>
</dbReference>
<comment type="caution">
    <text evidence="10">The sequence shown here is derived from an EMBL/GenBank/DDBJ whole genome shotgun (WGS) entry which is preliminary data.</text>
</comment>
<dbReference type="AlphaFoldDB" id="A0A934T1U2"/>
<dbReference type="EMBL" id="JAEPBG010000050">
    <property type="protein sequence ID" value="MBK4739326.1"/>
    <property type="molecule type" value="Genomic_DNA"/>
</dbReference>
<feature type="compositionally biased region" description="Polar residues" evidence="7">
    <location>
        <begin position="7"/>
        <end position="25"/>
    </location>
</feature>
<reference evidence="10" key="1">
    <citation type="submission" date="2021-01" db="EMBL/GenBank/DDBJ databases">
        <title>Genome sequence of strain Noviherbaspirillum sp. DKR-6.</title>
        <authorList>
            <person name="Chaudhary D.K."/>
        </authorList>
    </citation>
    <scope>NUCLEOTIDE SEQUENCE</scope>
    <source>
        <strain evidence="10">DKR-6</strain>
    </source>
</reference>
<dbReference type="PROSITE" id="PS00737">
    <property type="entry name" value="THIOLASE_2"/>
    <property type="match status" value="1"/>
</dbReference>
<evidence type="ECO:0000259" key="9">
    <source>
        <dbReference type="Pfam" id="PF22691"/>
    </source>
</evidence>
<keyword evidence="5" id="KW-0446">Lipid-binding</keyword>
<feature type="domain" description="Thiolase C-terminal" evidence="9">
    <location>
        <begin position="309"/>
        <end position="427"/>
    </location>
</feature>
<dbReference type="Proteomes" id="UP000622890">
    <property type="component" value="Unassembled WGS sequence"/>
</dbReference>
<evidence type="ECO:0000256" key="4">
    <source>
        <dbReference type="ARBA" id="ARBA00023055"/>
    </source>
</evidence>
<dbReference type="GO" id="GO:0003988">
    <property type="term" value="F:acetyl-CoA C-acyltransferase activity"/>
    <property type="evidence" value="ECO:0007669"/>
    <property type="project" value="UniProtKB-ARBA"/>
</dbReference>
<keyword evidence="2" id="KW-0813">Transport</keyword>
<dbReference type="InterPro" id="IPR020613">
    <property type="entry name" value="Thiolase_CS"/>
</dbReference>
<evidence type="ECO:0000313" key="10">
    <source>
        <dbReference type="EMBL" id="MBK4739326.1"/>
    </source>
</evidence>
<organism evidence="10 11">
    <name type="scientific">Noviherbaspirillum pedocola</name>
    <dbReference type="NCBI Taxonomy" id="2801341"/>
    <lineage>
        <taxon>Bacteria</taxon>
        <taxon>Pseudomonadati</taxon>
        <taxon>Pseudomonadota</taxon>
        <taxon>Betaproteobacteria</taxon>
        <taxon>Burkholderiales</taxon>
        <taxon>Oxalobacteraceae</taxon>
        <taxon>Noviherbaspirillum</taxon>
    </lineage>
</organism>
<evidence type="ECO:0000256" key="1">
    <source>
        <dbReference type="ARBA" id="ARBA00012352"/>
    </source>
</evidence>
<accession>A0A934T1U2</accession>
<evidence type="ECO:0000256" key="3">
    <source>
        <dbReference type="ARBA" id="ARBA00022679"/>
    </source>
</evidence>
<dbReference type="InterPro" id="IPR002155">
    <property type="entry name" value="Thiolase"/>
</dbReference>
<dbReference type="Pfam" id="PF00108">
    <property type="entry name" value="Thiolase_N"/>
    <property type="match status" value="1"/>
</dbReference>
<sequence length="442" mass="46743">MARSPGQAPQRSSTPSATTLNQSLRQEYPVKNEKTYIVGVGITPFAKQIERSVKDLVREAVSAALKDAGCDSSALQAAYFATAGQGAIEGQFMVSGQIALGAMGIMGIPVTNVENACASSSTALNAARLHVASGAADICLAVGVDKLFSVDKERSFAVFDGAWDVHAAEQQMRHLMSLSTDVQPPKGYVEPGKRSVFMDIYASLARLHMKTFGTTQRQLAAVAAKNHVHSTRNPLAQFQYPLTIDEVLSARAVSWPLTLPMCAPISDGAAAAIVCNEDGLRRLQRGRAVEILASVMRSATDRRADQYDRHLCHLAANEAYESAGLGPRDMSLAEVHDATAFAEIQQTEALGFCAFGEGGVMAETGATTLGGQIPINVSGGLLSRGHPIGATGLAQVFEMVTQLRHEAGPRQVENARFAIAENGGGFSGVEEATTCITILGRP</sequence>
<dbReference type="Pfam" id="PF22691">
    <property type="entry name" value="Thiolase_C_1"/>
    <property type="match status" value="1"/>
</dbReference>
<evidence type="ECO:0000256" key="6">
    <source>
        <dbReference type="ARBA" id="ARBA00032316"/>
    </source>
</evidence>
<evidence type="ECO:0000256" key="7">
    <source>
        <dbReference type="SAM" id="MobiDB-lite"/>
    </source>
</evidence>
<dbReference type="PIRSF" id="PIRSF000429">
    <property type="entry name" value="Ac-CoA_Ac_transf"/>
    <property type="match status" value="1"/>
</dbReference>
<dbReference type="CDD" id="cd00829">
    <property type="entry name" value="SCP-x_thiolase"/>
    <property type="match status" value="1"/>
</dbReference>
<keyword evidence="11" id="KW-1185">Reference proteome</keyword>
<gene>
    <name evidence="10" type="ORF">JJB74_32485</name>
</gene>
<evidence type="ECO:0000259" key="8">
    <source>
        <dbReference type="Pfam" id="PF00108"/>
    </source>
</evidence>
<dbReference type="InterPro" id="IPR020616">
    <property type="entry name" value="Thiolase_N"/>
</dbReference>
<dbReference type="Gene3D" id="3.40.47.10">
    <property type="match status" value="1"/>
</dbReference>
<dbReference type="GO" id="GO:0008289">
    <property type="term" value="F:lipid binding"/>
    <property type="evidence" value="ECO:0007669"/>
    <property type="project" value="UniProtKB-KW"/>
</dbReference>
<name>A0A934T1U2_9BURK</name>
<dbReference type="PANTHER" id="PTHR42870:SF1">
    <property type="entry name" value="NON-SPECIFIC LIPID-TRANSFER PROTEIN-LIKE 2"/>
    <property type="match status" value="1"/>
</dbReference>